<dbReference type="PANTHER" id="PTHR39639">
    <property type="entry name" value="CHROMOSOME 16, WHOLE GENOME SHOTGUN SEQUENCE"/>
    <property type="match status" value="1"/>
</dbReference>
<keyword evidence="3" id="KW-1185">Reference proteome</keyword>
<protein>
    <recommendedName>
        <fullName evidence="1">GmrSD restriction endonucleases N-terminal domain-containing protein</fullName>
    </recommendedName>
</protein>
<accession>A0ABX4C4Z4</accession>
<dbReference type="EMBL" id="MUGY01000038">
    <property type="protein sequence ID" value="OXA87598.1"/>
    <property type="molecule type" value="Genomic_DNA"/>
</dbReference>
<dbReference type="InterPro" id="IPR004919">
    <property type="entry name" value="GmrSD_N"/>
</dbReference>
<evidence type="ECO:0000313" key="3">
    <source>
        <dbReference type="Proteomes" id="UP000198424"/>
    </source>
</evidence>
<dbReference type="RefSeq" id="WP_051885626.1">
    <property type="nucleotide sequence ID" value="NZ_JBEWQG010000054.1"/>
</dbReference>
<sequence length="355" mass="41332">MKVTQNELLHDIETSRNTLQTDKLDMSFGEIMSMYEKKEIIINPEFQRLYRWTDYQKTRFIESIIIGIPIPPIFVAEDKDGRWELVDGLQRLSTLFSFFGILKTLPEKNNWKLTDGDLIQSLEKYSCLDLPLKIQLNIKRAACRIEIIKWNSQYDLRFELFNRLNTGGSPLTNQEIRNSLFRETSTEFNSFLKKLGQNQNFIKLINVGNDQLDELYHEELVLRFMSLYKSSSKVKKSIAQHMTDFMRDAAQNKSFNYDLYEQVFNKTVNILAPLGSNAFRAKGTVFSTAVFDTTMIGIAENIHLYGSAKIDKIKSKIEIIKSDEKYKAMTRSGGNNSIERVRKRLMFSKEIFGRL</sequence>
<feature type="domain" description="GmrSD restriction endonucleases N-terminal" evidence="1">
    <location>
        <begin position="33"/>
        <end position="181"/>
    </location>
</feature>
<evidence type="ECO:0000313" key="2">
    <source>
        <dbReference type="EMBL" id="OXA87598.1"/>
    </source>
</evidence>
<comment type="caution">
    <text evidence="2">The sequence shown here is derived from an EMBL/GenBank/DDBJ whole genome shotgun (WGS) entry which is preliminary data.</text>
</comment>
<gene>
    <name evidence="2" type="ORF">B0A62_22725</name>
</gene>
<dbReference type="Pfam" id="PF03235">
    <property type="entry name" value="GmrSD_N"/>
    <property type="match status" value="1"/>
</dbReference>
<name>A0ABX4C4Z4_FLAHY</name>
<evidence type="ECO:0000259" key="1">
    <source>
        <dbReference type="Pfam" id="PF03235"/>
    </source>
</evidence>
<dbReference type="Proteomes" id="UP000198424">
    <property type="component" value="Unassembled WGS sequence"/>
</dbReference>
<dbReference type="PANTHER" id="PTHR39639:SF1">
    <property type="entry name" value="DUF262 DOMAIN-CONTAINING PROTEIN"/>
    <property type="match status" value="1"/>
</dbReference>
<reference evidence="2 3" key="1">
    <citation type="submission" date="2016-11" db="EMBL/GenBank/DDBJ databases">
        <title>Whole genomes of Flavobacteriaceae.</title>
        <authorList>
            <person name="Stine C."/>
            <person name="Li C."/>
            <person name="Tadesse D."/>
        </authorList>
    </citation>
    <scope>NUCLEOTIDE SEQUENCE [LARGE SCALE GENOMIC DNA]</scope>
    <source>
        <strain evidence="2 3">ATCC 29551</strain>
    </source>
</reference>
<organism evidence="2 3">
    <name type="scientific">Flavobacterium hydatis</name>
    <name type="common">Cytophaga aquatilis</name>
    <dbReference type="NCBI Taxonomy" id="991"/>
    <lineage>
        <taxon>Bacteria</taxon>
        <taxon>Pseudomonadati</taxon>
        <taxon>Bacteroidota</taxon>
        <taxon>Flavobacteriia</taxon>
        <taxon>Flavobacteriales</taxon>
        <taxon>Flavobacteriaceae</taxon>
        <taxon>Flavobacterium</taxon>
    </lineage>
</organism>
<proteinExistence type="predicted"/>